<name>A0A5J5IF71_9BACT</name>
<proteinExistence type="predicted"/>
<accession>A0A5J5IF71</accession>
<protein>
    <submittedName>
        <fullName evidence="1">Uncharacterized protein</fullName>
    </submittedName>
</protein>
<sequence>MKILYLLTLILLFSCKSRPKTINKVSENSTIPQVPSPLVTQNLKHIKTGAELEINIQAEPLSDTSGPRVSVNNIPISFSSDGVISTAIFVKKVHGTPGEYFIPVTVTHVNHGKEIRIDKYIVSYFIDK</sequence>
<dbReference type="RefSeq" id="WP_150415263.1">
    <property type="nucleotide sequence ID" value="NZ_VYQF01000003.1"/>
</dbReference>
<dbReference type="EMBL" id="VYQF01000003">
    <property type="protein sequence ID" value="KAA9038543.1"/>
    <property type="molecule type" value="Genomic_DNA"/>
</dbReference>
<evidence type="ECO:0000313" key="2">
    <source>
        <dbReference type="Proteomes" id="UP000326903"/>
    </source>
</evidence>
<evidence type="ECO:0000313" key="1">
    <source>
        <dbReference type="EMBL" id="KAA9038543.1"/>
    </source>
</evidence>
<gene>
    <name evidence="1" type="ORF">FW778_13365</name>
</gene>
<reference evidence="1 2" key="1">
    <citation type="submission" date="2019-09" db="EMBL/GenBank/DDBJ databases">
        <title>Draft genome sequence of Ginsengibacter sp. BR5-29.</title>
        <authorList>
            <person name="Im W.-T."/>
        </authorList>
    </citation>
    <scope>NUCLEOTIDE SEQUENCE [LARGE SCALE GENOMIC DNA]</scope>
    <source>
        <strain evidence="1 2">BR5-29</strain>
    </source>
</reference>
<keyword evidence="2" id="KW-1185">Reference proteome</keyword>
<dbReference type="Proteomes" id="UP000326903">
    <property type="component" value="Unassembled WGS sequence"/>
</dbReference>
<organism evidence="1 2">
    <name type="scientific">Ginsengibacter hankyongi</name>
    <dbReference type="NCBI Taxonomy" id="2607284"/>
    <lineage>
        <taxon>Bacteria</taxon>
        <taxon>Pseudomonadati</taxon>
        <taxon>Bacteroidota</taxon>
        <taxon>Chitinophagia</taxon>
        <taxon>Chitinophagales</taxon>
        <taxon>Chitinophagaceae</taxon>
        <taxon>Ginsengibacter</taxon>
    </lineage>
</organism>
<dbReference type="PROSITE" id="PS51257">
    <property type="entry name" value="PROKAR_LIPOPROTEIN"/>
    <property type="match status" value="1"/>
</dbReference>
<dbReference type="AlphaFoldDB" id="A0A5J5IF71"/>
<comment type="caution">
    <text evidence="1">The sequence shown here is derived from an EMBL/GenBank/DDBJ whole genome shotgun (WGS) entry which is preliminary data.</text>
</comment>